<dbReference type="Pfam" id="PF11382">
    <property type="entry name" value="MctB"/>
    <property type="match status" value="1"/>
</dbReference>
<feature type="compositionally biased region" description="Low complexity" evidence="2">
    <location>
        <begin position="319"/>
        <end position="333"/>
    </location>
</feature>
<organism evidence="3 4">
    <name type="scientific">Bowdeniella nasicola</name>
    <dbReference type="NCBI Taxonomy" id="208480"/>
    <lineage>
        <taxon>Bacteria</taxon>
        <taxon>Bacillati</taxon>
        <taxon>Actinomycetota</taxon>
        <taxon>Actinomycetes</taxon>
        <taxon>Actinomycetales</taxon>
        <taxon>Actinomycetaceae</taxon>
        <taxon>Bowdeniella</taxon>
    </lineage>
</organism>
<reference evidence="4" key="1">
    <citation type="submission" date="2016-10" db="EMBL/GenBank/DDBJ databases">
        <authorList>
            <person name="Varghese N."/>
            <person name="Submissions S."/>
        </authorList>
    </citation>
    <scope>NUCLEOTIDE SEQUENCE [LARGE SCALE GENOMIC DNA]</scope>
    <source>
        <strain evidence="4">KPR-1</strain>
    </source>
</reference>
<sequence>MIDFRYHLVSLISVFLALAVGIVLGAGPLREGISDALTGQVQELRTDRDKLRTELDAAGREALGRGNLITAVQPEAVKGVLEGQKVAIVTLPGAGEIEPITTALTQAGAAVVSQTEVSEAMVDAETATFRSSFASQLTTYLETEPAADASTEEILGQALASSFALAGSDQQRATTLTEFLTTNDPAFATIVTPSAEAATAIVVIGAPHAEVKPADAETVRELGRSYTRVANGMAAVLPTLVVGSAQADTDLVALLRASAMAETLPAVDSVASPVAAINAPRALAERLGGGAGQYGIETGATAPLAPHTVAPQPTPPAAEPEGAEPSESPTSEE</sequence>
<dbReference type="GO" id="GO:0055070">
    <property type="term" value="P:copper ion homeostasis"/>
    <property type="evidence" value="ECO:0007669"/>
    <property type="project" value="InterPro"/>
</dbReference>
<feature type="region of interest" description="Disordered" evidence="2">
    <location>
        <begin position="294"/>
        <end position="333"/>
    </location>
</feature>
<accession>A0A1H4DVP7</accession>
<evidence type="ECO:0000256" key="1">
    <source>
        <dbReference type="SAM" id="Coils"/>
    </source>
</evidence>
<dbReference type="OrthoDB" id="4350157at2"/>
<name>A0A1H4DVP7_9ACTO</name>
<dbReference type="Proteomes" id="UP000199288">
    <property type="component" value="Unassembled WGS sequence"/>
</dbReference>
<gene>
    <name evidence="3" type="ORF">SAMN02910418_02366</name>
</gene>
<dbReference type="InterPro" id="IPR021522">
    <property type="entry name" value="MctB"/>
</dbReference>
<dbReference type="GO" id="GO:0016020">
    <property type="term" value="C:membrane"/>
    <property type="evidence" value="ECO:0007669"/>
    <property type="project" value="InterPro"/>
</dbReference>
<feature type="coiled-coil region" evidence="1">
    <location>
        <begin position="34"/>
        <end position="61"/>
    </location>
</feature>
<evidence type="ECO:0000313" key="3">
    <source>
        <dbReference type="EMBL" id="SEA76853.1"/>
    </source>
</evidence>
<proteinExistence type="predicted"/>
<protein>
    <submittedName>
        <fullName evidence="3">Copper transport outer membrane protein, MctB</fullName>
    </submittedName>
</protein>
<evidence type="ECO:0000256" key="2">
    <source>
        <dbReference type="SAM" id="MobiDB-lite"/>
    </source>
</evidence>
<dbReference type="RefSeq" id="WP_092566123.1">
    <property type="nucleotide sequence ID" value="NZ_FNQV01000021.1"/>
</dbReference>
<dbReference type="AlphaFoldDB" id="A0A1H4DVP7"/>
<keyword evidence="4" id="KW-1185">Reference proteome</keyword>
<keyword evidence="1" id="KW-0175">Coiled coil</keyword>
<dbReference type="EMBL" id="FNQV01000021">
    <property type="protein sequence ID" value="SEA76853.1"/>
    <property type="molecule type" value="Genomic_DNA"/>
</dbReference>
<evidence type="ECO:0000313" key="4">
    <source>
        <dbReference type="Proteomes" id="UP000199288"/>
    </source>
</evidence>